<name>A0A9P1ITZ3_9PELO</name>
<sequence length="244" mass="28006">MSIGTHSGKFHCDESFAVFMLQQLPEFEKHRVIRTRDAKLLETCDIVVDVGGVFDEKSKRFDHHQRGFQETMRSLGKLNFDTKLSSAGLIYAHYGKQVIQQILGGKIAPTMIDLFYHRLYENFVEAIDAIDNGIAQYDGVPRYHSPGNLSARAGQFNPHWNEENVDPDERFQLAVQFIGDEFVRNVKYLANVWWPAREIIEKAVENREQVRLRPLCKVAAWFLESPRAQNAPKTMPQVEKRGGA</sequence>
<organism evidence="2 3">
    <name type="scientific">Caenorhabditis angaria</name>
    <dbReference type="NCBI Taxonomy" id="860376"/>
    <lineage>
        <taxon>Eukaryota</taxon>
        <taxon>Metazoa</taxon>
        <taxon>Ecdysozoa</taxon>
        <taxon>Nematoda</taxon>
        <taxon>Chromadorea</taxon>
        <taxon>Rhabditida</taxon>
        <taxon>Rhabditina</taxon>
        <taxon>Rhabditomorpha</taxon>
        <taxon>Rhabditoidea</taxon>
        <taxon>Rhabditidae</taxon>
        <taxon>Peloderinae</taxon>
        <taxon>Caenorhabditis</taxon>
    </lineage>
</organism>
<proteinExistence type="inferred from homology"/>
<dbReference type="AlphaFoldDB" id="A0A9P1ITZ3"/>
<dbReference type="GO" id="GO:0005634">
    <property type="term" value="C:nucleus"/>
    <property type="evidence" value="ECO:0007669"/>
    <property type="project" value="TreeGrafter"/>
</dbReference>
<reference evidence="2" key="1">
    <citation type="submission" date="2022-11" db="EMBL/GenBank/DDBJ databases">
        <authorList>
            <person name="Kikuchi T."/>
        </authorList>
    </citation>
    <scope>NUCLEOTIDE SEQUENCE</scope>
    <source>
        <strain evidence="2">PS1010</strain>
    </source>
</reference>
<dbReference type="Pfam" id="PF03690">
    <property type="entry name" value="MYG1_exonuc"/>
    <property type="match status" value="1"/>
</dbReference>
<protein>
    <submittedName>
        <fullName evidence="2">Uncharacterized protein</fullName>
    </submittedName>
</protein>
<dbReference type="GO" id="GO:0005737">
    <property type="term" value="C:cytoplasm"/>
    <property type="evidence" value="ECO:0007669"/>
    <property type="project" value="TreeGrafter"/>
</dbReference>
<dbReference type="EMBL" id="CANHGI010000005">
    <property type="protein sequence ID" value="CAI5450254.1"/>
    <property type="molecule type" value="Genomic_DNA"/>
</dbReference>
<dbReference type="Proteomes" id="UP001152747">
    <property type="component" value="Unassembled WGS sequence"/>
</dbReference>
<evidence type="ECO:0000256" key="1">
    <source>
        <dbReference type="ARBA" id="ARBA00010105"/>
    </source>
</evidence>
<evidence type="ECO:0000313" key="2">
    <source>
        <dbReference type="EMBL" id="CAI5450254.1"/>
    </source>
</evidence>
<dbReference type="PANTHER" id="PTHR11215">
    <property type="entry name" value="METAL DEPENDENT HYDROLASE - RELATED"/>
    <property type="match status" value="1"/>
</dbReference>
<dbReference type="OrthoDB" id="10265310at2759"/>
<accession>A0A9P1ITZ3</accession>
<dbReference type="InterPro" id="IPR003226">
    <property type="entry name" value="MYG1_exonuclease"/>
</dbReference>
<keyword evidence="3" id="KW-1185">Reference proteome</keyword>
<comment type="similarity">
    <text evidence="1">Belongs to the MYG1 family.</text>
</comment>
<evidence type="ECO:0000313" key="3">
    <source>
        <dbReference type="Proteomes" id="UP001152747"/>
    </source>
</evidence>
<dbReference type="PANTHER" id="PTHR11215:SF1">
    <property type="entry name" value="MYG1 EXONUCLEASE"/>
    <property type="match status" value="1"/>
</dbReference>
<comment type="caution">
    <text evidence="2">The sequence shown here is derived from an EMBL/GenBank/DDBJ whole genome shotgun (WGS) entry which is preliminary data.</text>
</comment>
<gene>
    <name evidence="2" type="ORF">CAMP_LOCUS12891</name>
</gene>